<evidence type="ECO:0000313" key="1">
    <source>
        <dbReference type="EMBL" id="PZP40799.1"/>
    </source>
</evidence>
<proteinExistence type="predicted"/>
<dbReference type="SUPFAM" id="SSF56752">
    <property type="entry name" value="D-aminoacid aminotransferase-like PLP-dependent enzymes"/>
    <property type="match status" value="1"/>
</dbReference>
<organism evidence="1 2">
    <name type="scientific">Pseudopedobacter saltans</name>
    <dbReference type="NCBI Taxonomy" id="151895"/>
    <lineage>
        <taxon>Bacteria</taxon>
        <taxon>Pseudomonadati</taxon>
        <taxon>Bacteroidota</taxon>
        <taxon>Sphingobacteriia</taxon>
        <taxon>Sphingobacteriales</taxon>
        <taxon>Sphingobacteriaceae</taxon>
        <taxon>Pseudopedobacter</taxon>
    </lineage>
</organism>
<sequence>QIEKLFLVKNDTIDYSFKYLDRTDLDKMKLPFDQNEEIIIIKEGLLTDTTFTNIAFYNGIRWETPESPLLEGTQRAFLLEQNIIHPATIHKNELGHYSTIRLFNAMVDWDDAWELPITSIQL</sequence>
<dbReference type="InterPro" id="IPR043132">
    <property type="entry name" value="BCAT-like_C"/>
</dbReference>
<dbReference type="InterPro" id="IPR036038">
    <property type="entry name" value="Aminotransferase-like"/>
</dbReference>
<comment type="caution">
    <text evidence="1">The sequence shown here is derived from an EMBL/GenBank/DDBJ whole genome shotgun (WGS) entry which is preliminary data.</text>
</comment>
<reference evidence="1 2" key="1">
    <citation type="submission" date="2017-11" db="EMBL/GenBank/DDBJ databases">
        <title>Infants hospitalized years apart are colonized by the same room-sourced microbial strains.</title>
        <authorList>
            <person name="Brooks B."/>
            <person name="Olm M.R."/>
            <person name="Firek B.A."/>
            <person name="Baker R."/>
            <person name="Thomas B.C."/>
            <person name="Morowitz M.J."/>
            <person name="Banfield J.F."/>
        </authorList>
    </citation>
    <scope>NUCLEOTIDE SEQUENCE [LARGE SCALE GENOMIC DNA]</scope>
    <source>
        <strain evidence="1">S2_009_000_R2_76</strain>
    </source>
</reference>
<feature type="non-terminal residue" evidence="1">
    <location>
        <position position="1"/>
    </location>
</feature>
<evidence type="ECO:0000313" key="2">
    <source>
        <dbReference type="Proteomes" id="UP000249645"/>
    </source>
</evidence>
<dbReference type="AlphaFoldDB" id="A0A2W5GF68"/>
<accession>A0A2W5GF68</accession>
<evidence type="ECO:0008006" key="3">
    <source>
        <dbReference type="Google" id="ProtNLM"/>
    </source>
</evidence>
<dbReference type="EMBL" id="QFOI01000586">
    <property type="protein sequence ID" value="PZP40799.1"/>
    <property type="molecule type" value="Genomic_DNA"/>
</dbReference>
<dbReference type="Gene3D" id="3.20.10.10">
    <property type="entry name" value="D-amino Acid Aminotransferase, subunit A, domain 2"/>
    <property type="match status" value="1"/>
</dbReference>
<protein>
    <recommendedName>
        <fullName evidence="3">Aminodeoxychorismate lyase</fullName>
    </recommendedName>
</protein>
<dbReference type="GO" id="GO:0003824">
    <property type="term" value="F:catalytic activity"/>
    <property type="evidence" value="ECO:0007669"/>
    <property type="project" value="InterPro"/>
</dbReference>
<name>A0A2W5GF68_9SPHI</name>
<gene>
    <name evidence="1" type="ORF">DI598_19080</name>
</gene>
<dbReference type="Proteomes" id="UP000249645">
    <property type="component" value="Unassembled WGS sequence"/>
</dbReference>